<dbReference type="Proteomes" id="UP000095281">
    <property type="component" value="Unplaced"/>
</dbReference>
<dbReference type="WBParaSite" id="MhA1_Contig1562.frz3.gene1">
    <property type="protein sequence ID" value="MhA1_Contig1562.frz3.gene1"/>
    <property type="gene ID" value="MhA1_Contig1562.frz3.gene1"/>
</dbReference>
<keyword evidence="3" id="KW-1185">Reference proteome</keyword>
<dbReference type="InterPro" id="IPR000463">
    <property type="entry name" value="Fatty_acid-bd"/>
</dbReference>
<reference evidence="4" key="1">
    <citation type="submission" date="2016-11" db="UniProtKB">
        <authorList>
            <consortium name="WormBaseParasite"/>
        </authorList>
    </citation>
    <scope>IDENTIFICATION</scope>
</reference>
<comment type="similarity">
    <text evidence="1">Belongs to the calycin superfamily. Fatty-acid binding protein (FABP) family.</text>
</comment>
<dbReference type="GO" id="GO:0008289">
    <property type="term" value="F:lipid binding"/>
    <property type="evidence" value="ECO:0007669"/>
    <property type="project" value="UniProtKB-KW"/>
</dbReference>
<dbReference type="CDD" id="cd00742">
    <property type="entry name" value="FABP"/>
    <property type="match status" value="1"/>
</dbReference>
<evidence type="ECO:0000313" key="4">
    <source>
        <dbReference type="WBParaSite" id="MhA1_Contig1562.frz3.gene1"/>
    </source>
</evidence>
<keyword evidence="2" id="KW-0446">Lipid-binding</keyword>
<name>A0A1I8B8M3_MELHA</name>
<dbReference type="AlphaFoldDB" id="A0A1I8B8M3"/>
<proteinExistence type="inferred from homology"/>
<evidence type="ECO:0000256" key="2">
    <source>
        <dbReference type="ARBA" id="ARBA00023121"/>
    </source>
</evidence>
<protein>
    <submittedName>
        <fullName evidence="4">FABP domain-containing protein</fullName>
    </submittedName>
</protein>
<evidence type="ECO:0000313" key="3">
    <source>
        <dbReference type="Proteomes" id="UP000095281"/>
    </source>
</evidence>
<dbReference type="InterPro" id="IPR031259">
    <property type="entry name" value="ILBP"/>
</dbReference>
<organism evidence="3 4">
    <name type="scientific">Meloidogyne hapla</name>
    <name type="common">Root-knot nematode worm</name>
    <dbReference type="NCBI Taxonomy" id="6305"/>
    <lineage>
        <taxon>Eukaryota</taxon>
        <taxon>Metazoa</taxon>
        <taxon>Ecdysozoa</taxon>
        <taxon>Nematoda</taxon>
        <taxon>Chromadorea</taxon>
        <taxon>Rhabditida</taxon>
        <taxon>Tylenchina</taxon>
        <taxon>Tylenchomorpha</taxon>
        <taxon>Tylenchoidea</taxon>
        <taxon>Meloidogynidae</taxon>
        <taxon>Meloidogyninae</taxon>
        <taxon>Meloidogyne</taxon>
    </lineage>
</organism>
<dbReference type="PRINTS" id="PR00178">
    <property type="entry name" value="FATTYACIDBP"/>
</dbReference>
<sequence length="155" mass="17308">MSSSMQGTSSFSGRFPSPNDIKGSWVFETQKNFIIYLIAVGANPAGRARMFTNNPKKHVLNIQVDGSHWKMILTHNTNVSITEFDVGKEKEQTTGDGRTVKSTFNFTDEKLVEHQKSTKPGEKDSYIEYTIDGDGKLVITYTGGEVTSVCKYKKK</sequence>
<dbReference type="SUPFAM" id="SSF50814">
    <property type="entry name" value="Lipocalins"/>
    <property type="match status" value="1"/>
</dbReference>
<accession>A0A1I8B8M3</accession>
<dbReference type="InterPro" id="IPR012674">
    <property type="entry name" value="Calycin"/>
</dbReference>
<evidence type="ECO:0000256" key="1">
    <source>
        <dbReference type="ARBA" id="ARBA00008390"/>
    </source>
</evidence>
<dbReference type="PANTHER" id="PTHR11955">
    <property type="entry name" value="FATTY ACID BINDING PROTEIN"/>
    <property type="match status" value="1"/>
</dbReference>
<dbReference type="Gene3D" id="2.40.128.20">
    <property type="match status" value="1"/>
</dbReference>